<sequence length="82" mass="9626">MKLRIPDQLLLPWSPRVTISVERAAEILDVSRDTIERMCQDGTLMSYKVRPGVARSPWRINYDAFVKYCEDLHEKSGLEKRF</sequence>
<dbReference type="InterPro" id="IPR010093">
    <property type="entry name" value="SinI_DNA-bd"/>
</dbReference>
<evidence type="ECO:0000313" key="3">
    <source>
        <dbReference type="Proteomes" id="UP000515312"/>
    </source>
</evidence>
<dbReference type="AlphaFoldDB" id="A0A7G8BPM1"/>
<reference evidence="2 3" key="1">
    <citation type="submission" date="2020-08" db="EMBL/GenBank/DDBJ databases">
        <title>Edaphobacter telluris sp. nov. and Acidobacterium dinghuensis sp. nov., two acidobacteria isolated from forest soil.</title>
        <authorList>
            <person name="Fu J."/>
            <person name="Qiu L."/>
        </authorList>
    </citation>
    <scope>NUCLEOTIDE SEQUENCE [LARGE SCALE GENOMIC DNA]</scope>
    <source>
        <strain evidence="2">4Y35</strain>
    </source>
</reference>
<protein>
    <submittedName>
        <fullName evidence="2">Excisionase family DNA-binding protein</fullName>
    </submittedName>
</protein>
<dbReference type="Pfam" id="PF12728">
    <property type="entry name" value="HTH_17"/>
    <property type="match status" value="1"/>
</dbReference>
<keyword evidence="2" id="KW-0238">DNA-binding</keyword>
<gene>
    <name evidence="2" type="ORF">H7849_11710</name>
</gene>
<dbReference type="Proteomes" id="UP000515312">
    <property type="component" value="Chromosome"/>
</dbReference>
<dbReference type="RefSeq" id="WP_186746705.1">
    <property type="nucleotide sequence ID" value="NZ_CP060394.1"/>
</dbReference>
<dbReference type="EMBL" id="CP060394">
    <property type="protein sequence ID" value="QNI34491.1"/>
    <property type="molecule type" value="Genomic_DNA"/>
</dbReference>
<dbReference type="GO" id="GO:0003677">
    <property type="term" value="F:DNA binding"/>
    <property type="evidence" value="ECO:0007669"/>
    <property type="project" value="UniProtKB-KW"/>
</dbReference>
<evidence type="ECO:0000259" key="1">
    <source>
        <dbReference type="Pfam" id="PF12728"/>
    </source>
</evidence>
<dbReference type="NCBIfam" id="TIGR01764">
    <property type="entry name" value="excise"/>
    <property type="match status" value="1"/>
</dbReference>
<keyword evidence="3" id="KW-1185">Reference proteome</keyword>
<evidence type="ECO:0000313" key="2">
    <source>
        <dbReference type="EMBL" id="QNI34491.1"/>
    </source>
</evidence>
<feature type="domain" description="Helix-turn-helix" evidence="1">
    <location>
        <begin position="20"/>
        <end position="68"/>
    </location>
</feature>
<dbReference type="KEGG" id="adin:H7849_11710"/>
<name>A0A7G8BPM1_9BACT</name>
<proteinExistence type="predicted"/>
<accession>A0A7G8BPM1</accession>
<dbReference type="InterPro" id="IPR041657">
    <property type="entry name" value="HTH_17"/>
</dbReference>
<organism evidence="2 3">
    <name type="scientific">Alloacidobacterium dinghuense</name>
    <dbReference type="NCBI Taxonomy" id="2763107"/>
    <lineage>
        <taxon>Bacteria</taxon>
        <taxon>Pseudomonadati</taxon>
        <taxon>Acidobacteriota</taxon>
        <taxon>Terriglobia</taxon>
        <taxon>Terriglobales</taxon>
        <taxon>Acidobacteriaceae</taxon>
        <taxon>Alloacidobacterium</taxon>
    </lineage>
</organism>